<feature type="domain" description="Ion transport" evidence="12">
    <location>
        <begin position="32"/>
        <end position="228"/>
    </location>
</feature>
<keyword evidence="5" id="KW-0631">Potassium channel</keyword>
<evidence type="ECO:0000256" key="3">
    <source>
        <dbReference type="ARBA" id="ARBA00022538"/>
    </source>
</evidence>
<keyword evidence="8" id="KW-0406">Ion transport</keyword>
<dbReference type="InterPro" id="IPR047871">
    <property type="entry name" value="K_chnl_Slo-like"/>
</dbReference>
<dbReference type="KEGG" id="hlm:DV707_03330"/>
<feature type="transmembrane region" description="Helical" evidence="11">
    <location>
        <begin position="28"/>
        <end position="49"/>
    </location>
</feature>
<feature type="transmembrane region" description="Helical" evidence="11">
    <location>
        <begin position="61"/>
        <end position="83"/>
    </location>
</feature>
<dbReference type="PANTHER" id="PTHR10027:SF10">
    <property type="entry name" value="SLOWPOKE 2, ISOFORM D"/>
    <property type="match status" value="1"/>
</dbReference>
<evidence type="ECO:0000313" key="15">
    <source>
        <dbReference type="Proteomes" id="UP000236740"/>
    </source>
</evidence>
<reference evidence="13 16" key="2">
    <citation type="journal article" date="2019" name="Nat. Commun.">
        <title>A new type of DNA phosphorothioation-based antiviral system in archaea.</title>
        <authorList>
            <person name="Xiong L."/>
            <person name="Liu S."/>
            <person name="Chen S."/>
            <person name="Xiao Y."/>
            <person name="Zhu B."/>
            <person name="Gao Y."/>
            <person name="Zhang Y."/>
            <person name="Chen B."/>
            <person name="Luo J."/>
            <person name="Deng Z."/>
            <person name="Chen X."/>
            <person name="Wang L."/>
            <person name="Chen S."/>
        </authorList>
    </citation>
    <scope>NUCLEOTIDE SEQUENCE [LARGE SCALE GENOMIC DNA]</scope>
    <source>
        <strain evidence="13 16">CGMCC 1.10331</strain>
    </source>
</reference>
<keyword evidence="15" id="KW-1185">Reference proteome</keyword>
<dbReference type="GeneID" id="39857088"/>
<dbReference type="InterPro" id="IPR005821">
    <property type="entry name" value="Ion_trans_dom"/>
</dbReference>
<keyword evidence="9 11" id="KW-0472">Membrane</keyword>
<evidence type="ECO:0000256" key="1">
    <source>
        <dbReference type="ARBA" id="ARBA00004141"/>
    </source>
</evidence>
<dbReference type="SUPFAM" id="SSF81324">
    <property type="entry name" value="Voltage-gated potassium channels"/>
    <property type="match status" value="1"/>
</dbReference>
<dbReference type="Gene3D" id="1.20.120.350">
    <property type="entry name" value="Voltage-gated potassium channels. Chain C"/>
    <property type="match status" value="1"/>
</dbReference>
<comment type="subcellular location">
    <subcellularLocation>
        <location evidence="1">Membrane</location>
        <topology evidence="1">Multi-pass membrane protein</topology>
    </subcellularLocation>
</comment>
<keyword evidence="10 14" id="KW-0407">Ion channel</keyword>
<dbReference type="RefSeq" id="WP_103990625.1">
    <property type="nucleotide sequence ID" value="NZ_CP031311.1"/>
</dbReference>
<feature type="transmembrane region" description="Helical" evidence="11">
    <location>
        <begin position="103"/>
        <end position="127"/>
    </location>
</feature>
<dbReference type="PANTHER" id="PTHR10027">
    <property type="entry name" value="CALCIUM-ACTIVATED POTASSIUM CHANNEL ALPHA CHAIN"/>
    <property type="match status" value="1"/>
</dbReference>
<dbReference type="Pfam" id="PF00520">
    <property type="entry name" value="Ion_trans"/>
    <property type="match status" value="1"/>
</dbReference>
<dbReference type="Gene3D" id="1.10.287.70">
    <property type="match status" value="1"/>
</dbReference>
<evidence type="ECO:0000313" key="16">
    <source>
        <dbReference type="Proteomes" id="UP000296733"/>
    </source>
</evidence>
<dbReference type="Proteomes" id="UP000296733">
    <property type="component" value="Chromosome"/>
</dbReference>
<evidence type="ECO:0000256" key="10">
    <source>
        <dbReference type="ARBA" id="ARBA00023303"/>
    </source>
</evidence>
<dbReference type="EMBL" id="CP031311">
    <property type="protein sequence ID" value="QCC46776.1"/>
    <property type="molecule type" value="Genomic_DNA"/>
</dbReference>
<evidence type="ECO:0000256" key="4">
    <source>
        <dbReference type="ARBA" id="ARBA00022692"/>
    </source>
</evidence>
<evidence type="ECO:0000313" key="14">
    <source>
        <dbReference type="EMBL" id="SEF83952.1"/>
    </source>
</evidence>
<evidence type="ECO:0000259" key="12">
    <source>
        <dbReference type="Pfam" id="PF00520"/>
    </source>
</evidence>
<evidence type="ECO:0000256" key="8">
    <source>
        <dbReference type="ARBA" id="ARBA00023065"/>
    </source>
</evidence>
<protein>
    <submittedName>
        <fullName evidence="13">Ion transporter</fullName>
    </submittedName>
    <submittedName>
        <fullName evidence="14">Voltage-gated potassium channel</fullName>
    </submittedName>
</protein>
<dbReference type="GO" id="GO:0005267">
    <property type="term" value="F:potassium channel activity"/>
    <property type="evidence" value="ECO:0007669"/>
    <property type="project" value="UniProtKB-KW"/>
</dbReference>
<dbReference type="InterPro" id="IPR027359">
    <property type="entry name" value="Volt_channel_dom_sf"/>
</dbReference>
<feature type="transmembrane region" description="Helical" evidence="11">
    <location>
        <begin position="207"/>
        <end position="229"/>
    </location>
</feature>
<gene>
    <name evidence="13" type="ORF">DV707_03330</name>
    <name evidence="14" type="ORF">SAMN04488133_0890</name>
</gene>
<keyword evidence="3" id="KW-0633">Potassium transport</keyword>
<organism evidence="14 15">
    <name type="scientific">Halobellus limi</name>
    <dbReference type="NCBI Taxonomy" id="699433"/>
    <lineage>
        <taxon>Archaea</taxon>
        <taxon>Methanobacteriati</taxon>
        <taxon>Methanobacteriota</taxon>
        <taxon>Stenosarchaea group</taxon>
        <taxon>Halobacteria</taxon>
        <taxon>Halobacteriales</taxon>
        <taxon>Haloferacaceae</taxon>
        <taxon>Halobellus</taxon>
    </lineage>
</organism>
<accession>A0A1H5V992</accession>
<dbReference type="OrthoDB" id="56871at2157"/>
<dbReference type="AlphaFoldDB" id="A0A1H5V992"/>
<evidence type="ECO:0000256" key="11">
    <source>
        <dbReference type="SAM" id="Phobius"/>
    </source>
</evidence>
<dbReference type="GO" id="GO:0016020">
    <property type="term" value="C:membrane"/>
    <property type="evidence" value="ECO:0007669"/>
    <property type="project" value="UniProtKB-SubCell"/>
</dbReference>
<feature type="transmembrane region" description="Helical" evidence="11">
    <location>
        <begin position="159"/>
        <end position="177"/>
    </location>
</feature>
<dbReference type="Proteomes" id="UP000236740">
    <property type="component" value="Unassembled WGS sequence"/>
</dbReference>
<evidence type="ECO:0000256" key="2">
    <source>
        <dbReference type="ARBA" id="ARBA00022448"/>
    </source>
</evidence>
<evidence type="ECO:0000256" key="6">
    <source>
        <dbReference type="ARBA" id="ARBA00022958"/>
    </source>
</evidence>
<keyword evidence="7 11" id="KW-1133">Transmembrane helix</keyword>
<evidence type="ECO:0000313" key="13">
    <source>
        <dbReference type="EMBL" id="QCC46776.1"/>
    </source>
</evidence>
<sequence length="280" mass="30827">MEPTVSGSDERTVRELIRFYLLDHRTPVGRAIDIALLGLNLLFVGVFVVETYPVSARVRSALWQLEVGIAGVFAVEYLFRLYGARDRLAEFSNGYTMVDLLSILPTLSIVLLPTSVGIVNVGFLRAIRIVRVLRFYRFTADAEFFFGTVSDNTLRAMKLFLTILVLLVVSAGLFYSVESGANPGIETFGDAFYYTVVTLSTVGFGDIVPATAAGRWVTVAAILAAVILIPRQASKILREWTSKEKVNVTCPDCGLAYHDPDASHCKACGHVIYQEADSRE</sequence>
<reference evidence="14 15" key="1">
    <citation type="submission" date="2016-10" db="EMBL/GenBank/DDBJ databases">
        <authorList>
            <person name="de Groot N.N."/>
        </authorList>
    </citation>
    <scope>NUCLEOTIDE SEQUENCE [LARGE SCALE GENOMIC DNA]</scope>
    <source>
        <strain evidence="14 15">CGMCC 1.10331</strain>
    </source>
</reference>
<dbReference type="PRINTS" id="PR00169">
    <property type="entry name" value="KCHANNEL"/>
</dbReference>
<keyword evidence="6" id="KW-0630">Potassium</keyword>
<proteinExistence type="predicted"/>
<keyword evidence="4 11" id="KW-0812">Transmembrane</keyword>
<keyword evidence="2" id="KW-0813">Transport</keyword>
<name>A0A1H5V992_9EURY</name>
<evidence type="ECO:0000256" key="5">
    <source>
        <dbReference type="ARBA" id="ARBA00022826"/>
    </source>
</evidence>
<evidence type="ECO:0000256" key="7">
    <source>
        <dbReference type="ARBA" id="ARBA00022989"/>
    </source>
</evidence>
<evidence type="ECO:0000256" key="9">
    <source>
        <dbReference type="ARBA" id="ARBA00023136"/>
    </source>
</evidence>
<dbReference type="EMBL" id="FNVN01000001">
    <property type="protein sequence ID" value="SEF83952.1"/>
    <property type="molecule type" value="Genomic_DNA"/>
</dbReference>